<dbReference type="Pfam" id="PF01514">
    <property type="entry name" value="YscJ_FliF"/>
    <property type="match status" value="1"/>
</dbReference>
<dbReference type="NCBIfam" id="TIGR00206">
    <property type="entry name" value="fliF"/>
    <property type="match status" value="1"/>
</dbReference>
<dbReference type="GO" id="GO:0009431">
    <property type="term" value="C:bacterial-type flagellum basal body, MS ring"/>
    <property type="evidence" value="ECO:0007669"/>
    <property type="project" value="InterPro"/>
</dbReference>
<evidence type="ECO:0000259" key="12">
    <source>
        <dbReference type="Pfam" id="PF01514"/>
    </source>
</evidence>
<comment type="similarity">
    <text evidence="3 9">Belongs to the FliF family.</text>
</comment>
<comment type="caution">
    <text evidence="14">The sequence shown here is derived from an EMBL/GenBank/DDBJ whole genome shotgun (WGS) entry which is preliminary data.</text>
</comment>
<keyword evidence="15" id="KW-1185">Reference proteome</keyword>
<evidence type="ECO:0000256" key="9">
    <source>
        <dbReference type="PIRNR" id="PIRNR004862"/>
    </source>
</evidence>
<keyword evidence="4" id="KW-1003">Cell membrane</keyword>
<dbReference type="InterPro" id="IPR006182">
    <property type="entry name" value="FliF_N_dom"/>
</dbReference>
<evidence type="ECO:0000256" key="7">
    <source>
        <dbReference type="ARBA" id="ARBA00023136"/>
    </source>
</evidence>
<keyword evidence="6 11" id="KW-1133">Transmembrane helix</keyword>
<feature type="compositionally biased region" description="Polar residues" evidence="10">
    <location>
        <begin position="291"/>
        <end position="300"/>
    </location>
</feature>
<dbReference type="InterPro" id="IPR045851">
    <property type="entry name" value="AMP-bd_C_sf"/>
</dbReference>
<comment type="subcellular location">
    <subcellularLocation>
        <location evidence="1 9">Bacterial flagellum basal body</location>
    </subcellularLocation>
    <subcellularLocation>
        <location evidence="2">Cell membrane</location>
        <topology evidence="2">Multi-pass membrane protein</topology>
    </subcellularLocation>
</comment>
<sequence>MKQNLSRSLARVRDSFLAFTTGQKVVAIIGGAAVLLAALMVFRWAATPNYAPLFSNLASSDASAVIDELDAEGVPYELANNGSTVMVPKDQVYATRIALSGKGLPGNSGDSGGGYSLLDNQSISTSQFQEQTDFKRAMEGELAKTIEAMDGVDAAIVHLALPPAKVFADQQDPPTASVMLDTSAGTTFTPEQVQSVVHLVASSIDGLTPENVTVADAQGRMLSSSDAAGLGASSRDQQLTDFQNQMSAKVQSVLDRVLGPGNSTVQVTADLDFDKAVQDTTTYTTDPTAVPLSSSSQTETYAGPGGGSGSTGVVGPDGQMGPGVGATGGSGSSSYKKESVTEDNAVGTVVEHRETAPGSINSLHAAVVLDTAAARMINPSDVEKMVAAAMGIDKKRGDTLDVSTMAFDRTADNAAAAELAAAKAAEKKANDMAMFRNIGIAVAIALAVLLAWLRGRRRAKQREDATTYLVEQLRQDAARRTTTTAAVETSPALAALERSENNAADEMRRELADLVERQPEDVAALLRGWLVERP</sequence>
<keyword evidence="8 9" id="KW-0975">Bacterial flagellum</keyword>
<dbReference type="InterPro" id="IPR013556">
    <property type="entry name" value="Flag_M-ring_C"/>
</dbReference>
<keyword evidence="14" id="KW-0969">Cilium</keyword>
<feature type="domain" description="Flagellar M-ring C-terminal" evidence="13">
    <location>
        <begin position="254"/>
        <end position="407"/>
    </location>
</feature>
<dbReference type="InterPro" id="IPR000067">
    <property type="entry name" value="FlgMring_FliF"/>
</dbReference>
<evidence type="ECO:0000256" key="3">
    <source>
        <dbReference type="ARBA" id="ARBA00007971"/>
    </source>
</evidence>
<accession>A0A7W3J2G9</accession>
<feature type="domain" description="Flagellar M-ring N-terminal" evidence="12">
    <location>
        <begin position="46"/>
        <end position="223"/>
    </location>
</feature>
<feature type="compositionally biased region" description="Gly residues" evidence="10">
    <location>
        <begin position="318"/>
        <end position="331"/>
    </location>
</feature>
<evidence type="ECO:0000256" key="2">
    <source>
        <dbReference type="ARBA" id="ARBA00004651"/>
    </source>
</evidence>
<dbReference type="PANTHER" id="PTHR30046:SF0">
    <property type="entry name" value="FLAGELLAR M-RING PROTEIN"/>
    <property type="match status" value="1"/>
</dbReference>
<proteinExistence type="inferred from homology"/>
<dbReference type="AlphaFoldDB" id="A0A7W3J2G9"/>
<evidence type="ECO:0000313" key="14">
    <source>
        <dbReference type="EMBL" id="MBA8805012.1"/>
    </source>
</evidence>
<evidence type="ECO:0000256" key="4">
    <source>
        <dbReference type="ARBA" id="ARBA00022475"/>
    </source>
</evidence>
<dbReference type="InterPro" id="IPR043427">
    <property type="entry name" value="YscJ/FliF"/>
</dbReference>
<evidence type="ECO:0000256" key="11">
    <source>
        <dbReference type="SAM" id="Phobius"/>
    </source>
</evidence>
<dbReference type="PIRSF" id="PIRSF004862">
    <property type="entry name" value="FliF"/>
    <property type="match status" value="1"/>
</dbReference>
<dbReference type="PANTHER" id="PTHR30046">
    <property type="entry name" value="FLAGELLAR M-RING PROTEIN"/>
    <property type="match status" value="1"/>
</dbReference>
<evidence type="ECO:0000259" key="13">
    <source>
        <dbReference type="Pfam" id="PF08345"/>
    </source>
</evidence>
<reference evidence="14 15" key="1">
    <citation type="submission" date="2020-07" db="EMBL/GenBank/DDBJ databases">
        <title>Sequencing the genomes of 1000 actinobacteria strains.</title>
        <authorList>
            <person name="Klenk H.-P."/>
        </authorList>
    </citation>
    <scope>NUCLEOTIDE SEQUENCE [LARGE SCALE GENOMIC DNA]</scope>
    <source>
        <strain evidence="14 15">DSM 21349</strain>
    </source>
</reference>
<feature type="compositionally biased region" description="Gly residues" evidence="10">
    <location>
        <begin position="303"/>
        <end position="312"/>
    </location>
</feature>
<organism evidence="14 15">
    <name type="scientific">Nocardioides ginsengisegetis</name>
    <dbReference type="NCBI Taxonomy" id="661491"/>
    <lineage>
        <taxon>Bacteria</taxon>
        <taxon>Bacillati</taxon>
        <taxon>Actinomycetota</taxon>
        <taxon>Actinomycetes</taxon>
        <taxon>Propionibacteriales</taxon>
        <taxon>Nocardioidaceae</taxon>
        <taxon>Nocardioides</taxon>
    </lineage>
</organism>
<evidence type="ECO:0000256" key="8">
    <source>
        <dbReference type="ARBA" id="ARBA00023143"/>
    </source>
</evidence>
<keyword evidence="14" id="KW-0966">Cell projection</keyword>
<dbReference type="PRINTS" id="PR01009">
    <property type="entry name" value="FLGMRINGFLIF"/>
</dbReference>
<dbReference type="EMBL" id="JACGXA010000001">
    <property type="protein sequence ID" value="MBA8805012.1"/>
    <property type="molecule type" value="Genomic_DNA"/>
</dbReference>
<feature type="transmembrane region" description="Helical" evidence="11">
    <location>
        <begin position="433"/>
        <end position="453"/>
    </location>
</feature>
<evidence type="ECO:0000313" key="15">
    <source>
        <dbReference type="Proteomes" id="UP000580910"/>
    </source>
</evidence>
<evidence type="ECO:0000256" key="6">
    <source>
        <dbReference type="ARBA" id="ARBA00022989"/>
    </source>
</evidence>
<evidence type="ECO:0000256" key="1">
    <source>
        <dbReference type="ARBA" id="ARBA00004117"/>
    </source>
</evidence>
<feature type="transmembrane region" description="Helical" evidence="11">
    <location>
        <begin position="25"/>
        <end position="46"/>
    </location>
</feature>
<keyword evidence="5 11" id="KW-0812">Transmembrane</keyword>
<keyword evidence="7 11" id="KW-0472">Membrane</keyword>
<dbReference type="RefSeq" id="WP_182540835.1">
    <property type="nucleotide sequence ID" value="NZ_JACGXA010000001.1"/>
</dbReference>
<dbReference type="Pfam" id="PF08345">
    <property type="entry name" value="YscJ_FliF_C"/>
    <property type="match status" value="1"/>
</dbReference>
<keyword evidence="14" id="KW-0282">Flagellum</keyword>
<protein>
    <recommendedName>
        <fullName evidence="9">Flagellar M-ring protein</fullName>
    </recommendedName>
</protein>
<feature type="region of interest" description="Disordered" evidence="10">
    <location>
        <begin position="284"/>
        <end position="342"/>
    </location>
</feature>
<dbReference type="Gene3D" id="3.30.300.30">
    <property type="match status" value="1"/>
</dbReference>
<comment type="function">
    <text evidence="9">The M ring may be actively involved in energy transduction.</text>
</comment>
<dbReference type="Proteomes" id="UP000580910">
    <property type="component" value="Unassembled WGS sequence"/>
</dbReference>
<name>A0A7W3J2G9_9ACTN</name>
<gene>
    <name evidence="14" type="ORF">FB382_003303</name>
</gene>
<dbReference type="GO" id="GO:0005886">
    <property type="term" value="C:plasma membrane"/>
    <property type="evidence" value="ECO:0007669"/>
    <property type="project" value="UniProtKB-SubCell"/>
</dbReference>
<evidence type="ECO:0000256" key="5">
    <source>
        <dbReference type="ARBA" id="ARBA00022692"/>
    </source>
</evidence>
<dbReference type="GO" id="GO:0071973">
    <property type="term" value="P:bacterial-type flagellum-dependent cell motility"/>
    <property type="evidence" value="ECO:0007669"/>
    <property type="project" value="InterPro"/>
</dbReference>
<dbReference type="GO" id="GO:0003774">
    <property type="term" value="F:cytoskeletal motor activity"/>
    <property type="evidence" value="ECO:0007669"/>
    <property type="project" value="InterPro"/>
</dbReference>
<evidence type="ECO:0000256" key="10">
    <source>
        <dbReference type="SAM" id="MobiDB-lite"/>
    </source>
</evidence>